<dbReference type="EMBL" id="UINC01042841">
    <property type="protein sequence ID" value="SVB46011.1"/>
    <property type="molecule type" value="Genomic_DNA"/>
</dbReference>
<evidence type="ECO:0000313" key="2">
    <source>
        <dbReference type="EMBL" id="SVB46011.1"/>
    </source>
</evidence>
<sequence>MGVNMANLKIKGAPGELIQLVCVFVYYLLIIV</sequence>
<proteinExistence type="predicted"/>
<reference evidence="2" key="1">
    <citation type="submission" date="2018-05" db="EMBL/GenBank/DDBJ databases">
        <authorList>
            <person name="Lanie J.A."/>
            <person name="Ng W.-L."/>
            <person name="Kazmierczak K.M."/>
            <person name="Andrzejewski T.M."/>
            <person name="Davidsen T.M."/>
            <person name="Wayne K.J."/>
            <person name="Tettelin H."/>
            <person name="Glass J.I."/>
            <person name="Rusch D."/>
            <person name="Podicherti R."/>
            <person name="Tsui H.-C.T."/>
            <person name="Winkler M.E."/>
        </authorList>
    </citation>
    <scope>NUCLEOTIDE SEQUENCE</scope>
</reference>
<keyword evidence="1" id="KW-0472">Membrane</keyword>
<organism evidence="2">
    <name type="scientific">marine metagenome</name>
    <dbReference type="NCBI Taxonomy" id="408172"/>
    <lineage>
        <taxon>unclassified sequences</taxon>
        <taxon>metagenomes</taxon>
        <taxon>ecological metagenomes</taxon>
    </lineage>
</organism>
<evidence type="ECO:0000256" key="1">
    <source>
        <dbReference type="SAM" id="Phobius"/>
    </source>
</evidence>
<keyword evidence="1" id="KW-0812">Transmembrane</keyword>
<keyword evidence="1" id="KW-1133">Transmembrane helix</keyword>
<name>A0A382E7N9_9ZZZZ</name>
<feature type="non-terminal residue" evidence="2">
    <location>
        <position position="32"/>
    </location>
</feature>
<gene>
    <name evidence="2" type="ORF">METZ01_LOCUS198865</name>
</gene>
<accession>A0A382E7N9</accession>
<protein>
    <submittedName>
        <fullName evidence="2">Uncharacterized protein</fullName>
    </submittedName>
</protein>
<dbReference type="AlphaFoldDB" id="A0A382E7N9"/>
<feature type="transmembrane region" description="Helical" evidence="1">
    <location>
        <begin position="12"/>
        <end position="31"/>
    </location>
</feature>